<name>A0A9X4XHH1_9FIRM</name>
<proteinExistence type="predicted"/>
<dbReference type="AlphaFoldDB" id="A0A9X4XHH1"/>
<dbReference type="EMBL" id="WMQE01000045">
    <property type="protein sequence ID" value="MTK22607.1"/>
    <property type="molecule type" value="Genomic_DNA"/>
</dbReference>
<gene>
    <name evidence="1" type="ORF">GMA92_14455</name>
</gene>
<dbReference type="Proteomes" id="UP000487649">
    <property type="component" value="Unassembled WGS sequence"/>
</dbReference>
<evidence type="ECO:0000313" key="1">
    <source>
        <dbReference type="EMBL" id="MTK22607.1"/>
    </source>
</evidence>
<reference evidence="1 2" key="1">
    <citation type="journal article" date="2019" name="Nat. Med.">
        <title>A library of human gut bacterial isolates paired with longitudinal multiomics data enables mechanistic microbiome research.</title>
        <authorList>
            <person name="Poyet M."/>
            <person name="Groussin M."/>
            <person name="Gibbons S.M."/>
            <person name="Avila-Pacheco J."/>
            <person name="Jiang X."/>
            <person name="Kearney S.M."/>
            <person name="Perrotta A.R."/>
            <person name="Berdy B."/>
            <person name="Zhao S."/>
            <person name="Lieberman T.D."/>
            <person name="Swanson P.K."/>
            <person name="Smith M."/>
            <person name="Roesemann S."/>
            <person name="Alexander J.E."/>
            <person name="Rich S.A."/>
            <person name="Livny J."/>
            <person name="Vlamakis H."/>
            <person name="Clish C."/>
            <person name="Bullock K."/>
            <person name="Deik A."/>
            <person name="Scott J."/>
            <person name="Pierce K.A."/>
            <person name="Xavier R.J."/>
            <person name="Alm E.J."/>
        </authorList>
    </citation>
    <scope>NUCLEOTIDE SEQUENCE [LARGE SCALE GENOMIC DNA]</scope>
    <source>
        <strain evidence="1 2">BIOML-A198</strain>
    </source>
</reference>
<evidence type="ECO:0000313" key="2">
    <source>
        <dbReference type="Proteomes" id="UP000487649"/>
    </source>
</evidence>
<organism evidence="1 2">
    <name type="scientific">Turicibacter sanguinis</name>
    <dbReference type="NCBI Taxonomy" id="154288"/>
    <lineage>
        <taxon>Bacteria</taxon>
        <taxon>Bacillati</taxon>
        <taxon>Bacillota</taxon>
        <taxon>Erysipelotrichia</taxon>
        <taxon>Erysipelotrichales</taxon>
        <taxon>Turicibacteraceae</taxon>
        <taxon>Turicibacter</taxon>
    </lineage>
</organism>
<protein>
    <recommendedName>
        <fullName evidence="3">HK97 gp10 family phage protein</fullName>
    </recommendedName>
</protein>
<evidence type="ECO:0008006" key="3">
    <source>
        <dbReference type="Google" id="ProtNLM"/>
    </source>
</evidence>
<accession>A0A9X4XHH1</accession>
<comment type="caution">
    <text evidence="1">The sequence shown here is derived from an EMBL/GenBank/DDBJ whole genome shotgun (WGS) entry which is preliminary data.</text>
</comment>
<sequence>MKITIDTSSLLKGLEKDLQKIQEGLEEGMRLVASEIAQMQQDIIDEKIGGDGSYIRTGKLKSSVTIMPLEWSNGLASMTVTNVGCNYAIYNELGTGIYADNGQGRQDGWFYPVGDGTYRFTVGLPPKYFVRDSFEFYKDKAPSIIQQSIFNKL</sequence>